<evidence type="ECO:0000259" key="3">
    <source>
        <dbReference type="Pfam" id="PF20152"/>
    </source>
</evidence>
<keyword evidence="2" id="KW-0812">Transmembrane</keyword>
<dbReference type="InterPro" id="IPR045339">
    <property type="entry name" value="DUF6534"/>
</dbReference>
<organism evidence="4 5">
    <name type="scientific">Mycena venus</name>
    <dbReference type="NCBI Taxonomy" id="2733690"/>
    <lineage>
        <taxon>Eukaryota</taxon>
        <taxon>Fungi</taxon>
        <taxon>Dikarya</taxon>
        <taxon>Basidiomycota</taxon>
        <taxon>Agaricomycotina</taxon>
        <taxon>Agaricomycetes</taxon>
        <taxon>Agaricomycetidae</taxon>
        <taxon>Agaricales</taxon>
        <taxon>Marasmiineae</taxon>
        <taxon>Mycenaceae</taxon>
        <taxon>Mycena</taxon>
    </lineage>
</organism>
<feature type="transmembrane region" description="Helical" evidence="2">
    <location>
        <begin position="73"/>
        <end position="91"/>
    </location>
</feature>
<evidence type="ECO:0000313" key="4">
    <source>
        <dbReference type="EMBL" id="KAF7353976.1"/>
    </source>
</evidence>
<evidence type="ECO:0000256" key="2">
    <source>
        <dbReference type="SAM" id="Phobius"/>
    </source>
</evidence>
<feature type="compositionally biased region" description="Polar residues" evidence="1">
    <location>
        <begin position="375"/>
        <end position="385"/>
    </location>
</feature>
<evidence type="ECO:0000313" key="5">
    <source>
        <dbReference type="Proteomes" id="UP000620124"/>
    </source>
</evidence>
<dbReference type="Pfam" id="PF20152">
    <property type="entry name" value="DUF6534"/>
    <property type="match status" value="1"/>
</dbReference>
<proteinExistence type="predicted"/>
<accession>A0A8H6Y8T2</accession>
<sequence length="385" mass="41811">MATSCFSAAPKSRPISSSCTLYSSPDYRISSHHLQNSAALFWCLAQCYALRCLHCAGPFLFSPLQKFLSYSDAWIRYLIYYLILMETINTICDIGVIYEPLIILHGATSLPQFLLYCVERDTGLQGLRHPNFLVVILAAGVLVIRLHGSAPRFRQISTIASPDPNIDADSPLHGVAHQTGNEIQGAGRAGGLLIFTSLAATLLFSPARPLGPKLPEIITALAVWLTSTAFADLFITGFLVNSLWANKTVIQTQTDSVTDKIIFFTVQTGVLTSFAAVADVLLFLIAPAYHSSSNFIWDFSLSKILNARTEWNILLAAGPSAEEKISLNAIIRVREATDIEGLQLYVPSQLESSANPSPCKRTSHAGWAPGPLPQVPTQGFSRGGS</sequence>
<reference evidence="4" key="1">
    <citation type="submission" date="2020-05" db="EMBL/GenBank/DDBJ databases">
        <title>Mycena genomes resolve the evolution of fungal bioluminescence.</title>
        <authorList>
            <person name="Tsai I.J."/>
        </authorList>
    </citation>
    <scope>NUCLEOTIDE SEQUENCE</scope>
    <source>
        <strain evidence="4">CCC161011</strain>
    </source>
</reference>
<feature type="transmembrane region" description="Helical" evidence="2">
    <location>
        <begin position="217"/>
        <end position="241"/>
    </location>
</feature>
<dbReference type="Proteomes" id="UP000620124">
    <property type="component" value="Unassembled WGS sequence"/>
</dbReference>
<dbReference type="AlphaFoldDB" id="A0A8H6Y8T2"/>
<evidence type="ECO:0000256" key="1">
    <source>
        <dbReference type="SAM" id="MobiDB-lite"/>
    </source>
</evidence>
<gene>
    <name evidence="4" type="ORF">MVEN_01084100</name>
</gene>
<feature type="transmembrane region" description="Helical" evidence="2">
    <location>
        <begin position="186"/>
        <end position="205"/>
    </location>
</feature>
<keyword evidence="2" id="KW-0472">Membrane</keyword>
<dbReference type="OrthoDB" id="10490260at2759"/>
<feature type="transmembrane region" description="Helical" evidence="2">
    <location>
        <begin position="130"/>
        <end position="148"/>
    </location>
</feature>
<protein>
    <recommendedName>
        <fullName evidence="3">DUF6534 domain-containing protein</fullName>
    </recommendedName>
</protein>
<keyword evidence="2" id="KW-1133">Transmembrane helix</keyword>
<feature type="domain" description="DUF6534" evidence="3">
    <location>
        <begin position="229"/>
        <end position="299"/>
    </location>
</feature>
<feature type="region of interest" description="Disordered" evidence="1">
    <location>
        <begin position="350"/>
        <end position="385"/>
    </location>
</feature>
<keyword evidence="5" id="KW-1185">Reference proteome</keyword>
<feature type="transmembrane region" description="Helical" evidence="2">
    <location>
        <begin position="261"/>
        <end position="286"/>
    </location>
</feature>
<dbReference type="EMBL" id="JACAZI010000008">
    <property type="protein sequence ID" value="KAF7353976.1"/>
    <property type="molecule type" value="Genomic_DNA"/>
</dbReference>
<comment type="caution">
    <text evidence="4">The sequence shown here is derived from an EMBL/GenBank/DDBJ whole genome shotgun (WGS) entry which is preliminary data.</text>
</comment>
<name>A0A8H6Y8T2_9AGAR</name>